<keyword evidence="4" id="KW-0804">Transcription</keyword>
<keyword evidence="5" id="KW-0539">Nucleus</keyword>
<evidence type="ECO:0000256" key="1">
    <source>
        <dbReference type="ARBA" id="ARBA00004123"/>
    </source>
</evidence>
<dbReference type="PaxDb" id="3218-PP1S189_104V6.2"/>
<evidence type="ECO:0000256" key="3">
    <source>
        <dbReference type="ARBA" id="ARBA00023125"/>
    </source>
</evidence>
<proteinExistence type="predicted"/>
<evidence type="ECO:0000313" key="9">
    <source>
        <dbReference type="EnsemblPlants" id="Pp3c15_7040V3.1"/>
    </source>
</evidence>
<dbReference type="GO" id="GO:0003700">
    <property type="term" value="F:DNA-binding transcription factor activity"/>
    <property type="evidence" value="ECO:0007669"/>
    <property type="project" value="InterPro"/>
</dbReference>
<gene>
    <name evidence="9" type="primary">LOC112292415</name>
    <name evidence="8" type="ORF">PHYPA_019442</name>
</gene>
<protein>
    <recommendedName>
        <fullName evidence="7">BZIP domain-containing protein</fullName>
    </recommendedName>
</protein>
<dbReference type="GO" id="GO:0003677">
    <property type="term" value="F:DNA binding"/>
    <property type="evidence" value="ECO:0007669"/>
    <property type="project" value="UniProtKB-KW"/>
</dbReference>
<dbReference type="PANTHER" id="PTHR46408">
    <property type="entry name" value="BASIC LEUCINE ZIPPER 63"/>
    <property type="match status" value="1"/>
</dbReference>
<dbReference type="KEGG" id="ppp:112292415"/>
<dbReference type="EnsemblPlants" id="Pp3c15_7040V3.1">
    <property type="protein sequence ID" value="Pp3c15_7040V3.1"/>
    <property type="gene ID" value="Pp3c15_7040"/>
</dbReference>
<reference evidence="8 10" key="2">
    <citation type="journal article" date="2018" name="Plant J.">
        <title>The Physcomitrella patens chromosome-scale assembly reveals moss genome structure and evolution.</title>
        <authorList>
            <person name="Lang D."/>
            <person name="Ullrich K.K."/>
            <person name="Murat F."/>
            <person name="Fuchs J."/>
            <person name="Jenkins J."/>
            <person name="Haas F.B."/>
            <person name="Piednoel M."/>
            <person name="Gundlach H."/>
            <person name="Van Bel M."/>
            <person name="Meyberg R."/>
            <person name="Vives C."/>
            <person name="Morata J."/>
            <person name="Symeonidi A."/>
            <person name="Hiss M."/>
            <person name="Muchero W."/>
            <person name="Kamisugi Y."/>
            <person name="Saleh O."/>
            <person name="Blanc G."/>
            <person name="Decker E.L."/>
            <person name="van Gessel N."/>
            <person name="Grimwood J."/>
            <person name="Hayes R.D."/>
            <person name="Graham S.W."/>
            <person name="Gunter L.E."/>
            <person name="McDaniel S.F."/>
            <person name="Hoernstein S.N.W."/>
            <person name="Larsson A."/>
            <person name="Li F.W."/>
            <person name="Perroud P.F."/>
            <person name="Phillips J."/>
            <person name="Ranjan P."/>
            <person name="Rokshar D.S."/>
            <person name="Rothfels C.J."/>
            <person name="Schneider L."/>
            <person name="Shu S."/>
            <person name="Stevenson D.W."/>
            <person name="Thummler F."/>
            <person name="Tillich M."/>
            <person name="Villarreal Aguilar J.C."/>
            <person name="Widiez T."/>
            <person name="Wong G.K."/>
            <person name="Wymore A."/>
            <person name="Zhang Y."/>
            <person name="Zimmer A.D."/>
            <person name="Quatrano R.S."/>
            <person name="Mayer K.F.X."/>
            <person name="Goodstein D."/>
            <person name="Casacuberta J.M."/>
            <person name="Vandepoele K."/>
            <person name="Reski R."/>
            <person name="Cuming A.C."/>
            <person name="Tuskan G.A."/>
            <person name="Maumus F."/>
            <person name="Salse J."/>
            <person name="Schmutz J."/>
            <person name="Rensing S.A."/>
        </authorList>
    </citation>
    <scope>NUCLEOTIDE SEQUENCE [LARGE SCALE GENOMIC DNA]</scope>
    <source>
        <strain evidence="9 10">cv. Gransden 2004</strain>
    </source>
</reference>
<dbReference type="PANTHER" id="PTHR46408:SF10">
    <property type="entry name" value="BASIC LEUCINE ZIPPER 63"/>
    <property type="match status" value="1"/>
</dbReference>
<feature type="domain" description="BZIP" evidence="7">
    <location>
        <begin position="252"/>
        <end position="302"/>
    </location>
</feature>
<dbReference type="GeneID" id="112292415"/>
<keyword evidence="2" id="KW-0805">Transcription regulation</keyword>
<keyword evidence="6" id="KW-0175">Coiled coil</keyword>
<accession>A0A2K1JCB8</accession>
<evidence type="ECO:0000256" key="5">
    <source>
        <dbReference type="ARBA" id="ARBA00023242"/>
    </source>
</evidence>
<dbReference type="GO" id="GO:0005634">
    <property type="term" value="C:nucleus"/>
    <property type="evidence" value="ECO:0007669"/>
    <property type="project" value="UniProtKB-SubCell"/>
</dbReference>
<keyword evidence="3" id="KW-0238">DNA-binding</keyword>
<dbReference type="InterPro" id="IPR004827">
    <property type="entry name" value="bZIP"/>
</dbReference>
<reference evidence="8 10" key="1">
    <citation type="journal article" date="2008" name="Science">
        <title>The Physcomitrella genome reveals evolutionary insights into the conquest of land by plants.</title>
        <authorList>
            <person name="Rensing S."/>
            <person name="Lang D."/>
            <person name="Zimmer A."/>
            <person name="Terry A."/>
            <person name="Salamov A."/>
            <person name="Shapiro H."/>
            <person name="Nishiyama T."/>
            <person name="Perroud P.-F."/>
            <person name="Lindquist E."/>
            <person name="Kamisugi Y."/>
            <person name="Tanahashi T."/>
            <person name="Sakakibara K."/>
            <person name="Fujita T."/>
            <person name="Oishi K."/>
            <person name="Shin-I T."/>
            <person name="Kuroki Y."/>
            <person name="Toyoda A."/>
            <person name="Suzuki Y."/>
            <person name="Hashimoto A."/>
            <person name="Yamaguchi K."/>
            <person name="Sugano A."/>
            <person name="Kohara Y."/>
            <person name="Fujiyama A."/>
            <person name="Anterola A."/>
            <person name="Aoki S."/>
            <person name="Ashton N."/>
            <person name="Barbazuk W.B."/>
            <person name="Barker E."/>
            <person name="Bennetzen J."/>
            <person name="Bezanilla M."/>
            <person name="Blankenship R."/>
            <person name="Cho S.H."/>
            <person name="Dutcher S."/>
            <person name="Estelle M."/>
            <person name="Fawcett J.A."/>
            <person name="Gundlach H."/>
            <person name="Hanada K."/>
            <person name="Heyl A."/>
            <person name="Hicks K.A."/>
            <person name="Hugh J."/>
            <person name="Lohr M."/>
            <person name="Mayer K."/>
            <person name="Melkozernov A."/>
            <person name="Murata T."/>
            <person name="Nelson D."/>
            <person name="Pils B."/>
            <person name="Prigge M."/>
            <person name="Reiss B."/>
            <person name="Renner T."/>
            <person name="Rombauts S."/>
            <person name="Rushton P."/>
            <person name="Sanderfoot A."/>
            <person name="Schween G."/>
            <person name="Shiu S.-H."/>
            <person name="Stueber K."/>
            <person name="Theodoulou F.L."/>
            <person name="Tu H."/>
            <person name="Van de Peer Y."/>
            <person name="Verrier P.J."/>
            <person name="Waters E."/>
            <person name="Wood A."/>
            <person name="Yang L."/>
            <person name="Cove D."/>
            <person name="Cuming A."/>
            <person name="Hasebe M."/>
            <person name="Lucas S."/>
            <person name="Mishler D.B."/>
            <person name="Reski R."/>
            <person name="Grigoriev I."/>
            <person name="Quatrano R.S."/>
            <person name="Boore J.L."/>
        </authorList>
    </citation>
    <scope>NUCLEOTIDE SEQUENCE [LARGE SCALE GENOMIC DNA]</scope>
    <source>
        <strain evidence="9 10">cv. Gransden 2004</strain>
    </source>
</reference>
<evidence type="ECO:0000256" key="4">
    <source>
        <dbReference type="ARBA" id="ARBA00023163"/>
    </source>
</evidence>
<dbReference type="RefSeq" id="XP_024396641.1">
    <property type="nucleotide sequence ID" value="XM_024540873.2"/>
</dbReference>
<dbReference type="AlphaFoldDB" id="A0A2K1JCB8"/>
<evidence type="ECO:0000256" key="6">
    <source>
        <dbReference type="SAM" id="Coils"/>
    </source>
</evidence>
<name>A0A2K1JCB8_PHYPA</name>
<dbReference type="Gramene" id="Pp3c15_7040V3.2">
    <property type="protein sequence ID" value="Pp3c15_7040V3.2"/>
    <property type="gene ID" value="Pp3c15_7040"/>
</dbReference>
<comment type="subcellular location">
    <subcellularLocation>
        <location evidence="1">Nucleus</location>
    </subcellularLocation>
</comment>
<evidence type="ECO:0000313" key="8">
    <source>
        <dbReference type="EMBL" id="PNR39164.1"/>
    </source>
</evidence>
<keyword evidence="10" id="KW-1185">Reference proteome</keyword>
<dbReference type="Proteomes" id="UP000006727">
    <property type="component" value="Chromosome 15"/>
</dbReference>
<organism evidence="8">
    <name type="scientific">Physcomitrium patens</name>
    <name type="common">Spreading-leaved earth moss</name>
    <name type="synonym">Physcomitrella patens</name>
    <dbReference type="NCBI Taxonomy" id="3218"/>
    <lineage>
        <taxon>Eukaryota</taxon>
        <taxon>Viridiplantae</taxon>
        <taxon>Streptophyta</taxon>
        <taxon>Embryophyta</taxon>
        <taxon>Bryophyta</taxon>
        <taxon>Bryophytina</taxon>
        <taxon>Bryopsida</taxon>
        <taxon>Funariidae</taxon>
        <taxon>Funariales</taxon>
        <taxon>Funariaceae</taxon>
        <taxon>Physcomitrium</taxon>
    </lineage>
</organism>
<dbReference type="EMBL" id="ABEU02000015">
    <property type="protein sequence ID" value="PNR39164.1"/>
    <property type="molecule type" value="Genomic_DNA"/>
</dbReference>
<reference evidence="9" key="3">
    <citation type="submission" date="2020-12" db="UniProtKB">
        <authorList>
            <consortium name="EnsemblPlants"/>
        </authorList>
    </citation>
    <scope>IDENTIFICATION</scope>
</reference>
<sequence>MDRTSSIDNFLSTFWGESSAATLVKSGMDRSAYEFSFQEFSKENTIAASCGGNCPKNRFQKSQSNEMRDHDEQSSYNLQMSGRFSSEFTPFMLASAEDLLPMNNALNSVEVDDAVVIEDALNPMFSVIQDDAERIYSTFSTGAASVGDSSSQEYEVFLQQKLAMACAAAALSRVSGEGGRNEGTSRTKFAIELSATSTLASKVRCARVDVKPSSPKPEVDASTWKLKLTTSGSELSDDEEHDMLNENLSRGDLKRVKRMLSNRESARRSRRKKQAHLSDLETQVAQLRAENSTLLQRLQEITYMHKDASVDNRILKADVEALRAKVKMTEGMVAQQGQPMVNFIPDSNLSFISPIMISERPLPQQMRHSSMMRYDQQQQHPCSIGGKIWRSPSMQRIAGLEHMRVRNGSSCNTAAWGGWEMDKPAIVQGHGI</sequence>
<evidence type="ECO:0000256" key="2">
    <source>
        <dbReference type="ARBA" id="ARBA00023015"/>
    </source>
</evidence>
<dbReference type="OrthoDB" id="664875at2759"/>
<dbReference type="FunFam" id="1.20.5.170:FF:000020">
    <property type="entry name" value="BZIP transcription factor"/>
    <property type="match status" value="1"/>
</dbReference>
<dbReference type="Gramene" id="Pp3c15_7040V3.1">
    <property type="protein sequence ID" value="Pp3c15_7040V3.1"/>
    <property type="gene ID" value="Pp3c15_7040"/>
</dbReference>
<dbReference type="SMART" id="SM00338">
    <property type="entry name" value="BRLZ"/>
    <property type="match status" value="1"/>
</dbReference>
<evidence type="ECO:0000313" key="10">
    <source>
        <dbReference type="Proteomes" id="UP000006727"/>
    </source>
</evidence>
<dbReference type="EnsemblPlants" id="Pp3c15_7040V3.2">
    <property type="protein sequence ID" value="Pp3c15_7040V3.2"/>
    <property type="gene ID" value="Pp3c15_7040"/>
</dbReference>
<dbReference type="InterPro" id="IPR046347">
    <property type="entry name" value="bZIP_sf"/>
</dbReference>
<dbReference type="CDD" id="cd14702">
    <property type="entry name" value="bZIP_plant_GBF1"/>
    <property type="match status" value="1"/>
</dbReference>
<dbReference type="Pfam" id="PF00170">
    <property type="entry name" value="bZIP_1"/>
    <property type="match status" value="1"/>
</dbReference>
<evidence type="ECO:0000259" key="7">
    <source>
        <dbReference type="PROSITE" id="PS50217"/>
    </source>
</evidence>
<dbReference type="PROSITE" id="PS00036">
    <property type="entry name" value="BZIP_BASIC"/>
    <property type="match status" value="1"/>
</dbReference>
<dbReference type="STRING" id="3218.A0A2K1JCB8"/>
<dbReference type="InterPro" id="IPR045314">
    <property type="entry name" value="bZIP_plant_GBF1"/>
</dbReference>
<dbReference type="SUPFAM" id="SSF57959">
    <property type="entry name" value="Leucine zipper domain"/>
    <property type="match status" value="1"/>
</dbReference>
<dbReference type="PROSITE" id="PS50217">
    <property type="entry name" value="BZIP"/>
    <property type="match status" value="1"/>
</dbReference>
<dbReference type="Gene3D" id="1.20.5.170">
    <property type="match status" value="1"/>
</dbReference>
<dbReference type="FunCoup" id="A0A2K1JCB8">
    <property type="interactions" value="289"/>
</dbReference>
<feature type="coiled-coil region" evidence="6">
    <location>
        <begin position="263"/>
        <end position="297"/>
    </location>
</feature>